<feature type="compositionally biased region" description="Low complexity" evidence="4">
    <location>
        <begin position="267"/>
        <end position="278"/>
    </location>
</feature>
<protein>
    <recommendedName>
        <fullName evidence="7">Short-subunit dehydrogenase</fullName>
    </recommendedName>
</protein>
<dbReference type="InterPro" id="IPR036291">
    <property type="entry name" value="NAD(P)-bd_dom_sf"/>
</dbReference>
<dbReference type="PRINTS" id="PR00081">
    <property type="entry name" value="GDHRDH"/>
</dbReference>
<dbReference type="PANTHER" id="PTHR43899">
    <property type="entry name" value="RH59310P"/>
    <property type="match status" value="1"/>
</dbReference>
<evidence type="ECO:0000313" key="6">
    <source>
        <dbReference type="Proteomes" id="UP000295560"/>
    </source>
</evidence>
<dbReference type="EMBL" id="SMFZ01000001">
    <property type="protein sequence ID" value="TCK27800.1"/>
    <property type="molecule type" value="Genomic_DNA"/>
</dbReference>
<evidence type="ECO:0000256" key="2">
    <source>
        <dbReference type="ARBA" id="ARBA00023002"/>
    </source>
</evidence>
<reference evidence="5 6" key="1">
    <citation type="submission" date="2019-03" db="EMBL/GenBank/DDBJ databases">
        <title>Sequencing the genomes of 1000 actinobacteria strains.</title>
        <authorList>
            <person name="Klenk H.-P."/>
        </authorList>
    </citation>
    <scope>NUCLEOTIDE SEQUENCE [LARGE SCALE GENOMIC DNA]</scope>
    <source>
        <strain evidence="5 6">DSM 44969</strain>
    </source>
</reference>
<feature type="compositionally biased region" description="Basic and acidic residues" evidence="4">
    <location>
        <begin position="316"/>
        <end position="331"/>
    </location>
</feature>
<dbReference type="Proteomes" id="UP000295560">
    <property type="component" value="Unassembled WGS sequence"/>
</dbReference>
<dbReference type="GO" id="GO:0016491">
    <property type="term" value="F:oxidoreductase activity"/>
    <property type="evidence" value="ECO:0007669"/>
    <property type="project" value="UniProtKB-KW"/>
</dbReference>
<dbReference type="InterPro" id="IPR051019">
    <property type="entry name" value="VLCFA-Steroid_DH"/>
</dbReference>
<organism evidence="5 6">
    <name type="scientific">Pseudonocardia endophytica</name>
    <dbReference type="NCBI Taxonomy" id="401976"/>
    <lineage>
        <taxon>Bacteria</taxon>
        <taxon>Bacillati</taxon>
        <taxon>Actinomycetota</taxon>
        <taxon>Actinomycetes</taxon>
        <taxon>Pseudonocardiales</taxon>
        <taxon>Pseudonocardiaceae</taxon>
        <taxon>Pseudonocardia</taxon>
    </lineage>
</organism>
<dbReference type="SUPFAM" id="SSF51735">
    <property type="entry name" value="NAD(P)-binding Rossmann-fold domains"/>
    <property type="match status" value="1"/>
</dbReference>
<feature type="region of interest" description="Disordered" evidence="4">
    <location>
        <begin position="247"/>
        <end position="331"/>
    </location>
</feature>
<keyword evidence="2" id="KW-0560">Oxidoreductase</keyword>
<dbReference type="InterPro" id="IPR002347">
    <property type="entry name" value="SDR_fam"/>
</dbReference>
<proteinExistence type="inferred from homology"/>
<evidence type="ECO:0000256" key="4">
    <source>
        <dbReference type="SAM" id="MobiDB-lite"/>
    </source>
</evidence>
<keyword evidence="6" id="KW-1185">Reference proteome</keyword>
<gene>
    <name evidence="5" type="ORF">EV378_3679</name>
</gene>
<dbReference type="PANTHER" id="PTHR43899:SF13">
    <property type="entry name" value="RH59310P"/>
    <property type="match status" value="1"/>
</dbReference>
<dbReference type="AlphaFoldDB" id="A0A4R1I393"/>
<evidence type="ECO:0000313" key="5">
    <source>
        <dbReference type="EMBL" id="TCK27800.1"/>
    </source>
</evidence>
<name>A0A4R1I393_PSEEN</name>
<dbReference type="Pfam" id="PF00106">
    <property type="entry name" value="adh_short"/>
    <property type="match status" value="1"/>
</dbReference>
<dbReference type="Gene3D" id="3.40.50.720">
    <property type="entry name" value="NAD(P)-binding Rossmann-like Domain"/>
    <property type="match status" value="1"/>
</dbReference>
<comment type="similarity">
    <text evidence="1 3">Belongs to the short-chain dehydrogenases/reductases (SDR) family.</text>
</comment>
<accession>A0A4R1I393</accession>
<comment type="caution">
    <text evidence="5">The sequence shown here is derived from an EMBL/GenBank/DDBJ whole genome shotgun (WGS) entry which is preliminary data.</text>
</comment>
<evidence type="ECO:0008006" key="7">
    <source>
        <dbReference type="Google" id="ProtNLM"/>
    </source>
</evidence>
<sequence>MSLALITGGSAGLGAAFADRLAGRGHDLLLVARDAERLAATAREISSRHGVRVDVLATDLAQRHGLFRLEALLSGPEGLAVDVLVNNAATETGSPFPHADRNDLQTEIDLNVTAMMRLTHAVLPGMLRRGTGTVVNVGSVAGWLPSAGSTYGPTKAWVAAFTDSLVPVVRGTGVRVLAFCPAWVRTGWNGRAEPTGPSPMWLEAGPAVDVCLADLDRGRVLSVPGAVHRPLVGLLEMPRRALRTVARATGSSREARYQRAELPPAPVAEAPAPVARPAGSFRPVLPDLPARPAERSSRRQRPAPSPHFVPTSRLTGEARARADRARQRTGT</sequence>
<evidence type="ECO:0000256" key="3">
    <source>
        <dbReference type="RuleBase" id="RU000363"/>
    </source>
</evidence>
<evidence type="ECO:0000256" key="1">
    <source>
        <dbReference type="ARBA" id="ARBA00006484"/>
    </source>
</evidence>
<dbReference type="PRINTS" id="PR00080">
    <property type="entry name" value="SDRFAMILY"/>
</dbReference>
<dbReference type="RefSeq" id="WP_132427001.1">
    <property type="nucleotide sequence ID" value="NZ_SMFZ01000001.1"/>
</dbReference>
<dbReference type="OrthoDB" id="9810734at2"/>